<keyword evidence="3" id="KW-0378">Hydrolase</keyword>
<dbReference type="InterPro" id="IPR041677">
    <property type="entry name" value="DNA2/NAM7_AAA_11"/>
</dbReference>
<evidence type="ECO:0000256" key="6">
    <source>
        <dbReference type="SAM" id="Coils"/>
    </source>
</evidence>
<feature type="domain" description="Helicase Sen1 N-terminal" evidence="8">
    <location>
        <begin position="81"/>
        <end position="826"/>
    </location>
</feature>
<dbReference type="OrthoDB" id="6513042at2759"/>
<keyword evidence="4" id="KW-0347">Helicase</keyword>
<dbReference type="FunFam" id="3.40.50.300:FF:000326">
    <property type="entry name" value="P-loop containing nucleoside triphosphate hydrolase"/>
    <property type="match status" value="1"/>
</dbReference>
<dbReference type="FunCoup" id="A0A409YDN8">
    <property type="interactions" value="85"/>
</dbReference>
<dbReference type="CDD" id="cd18042">
    <property type="entry name" value="DEXXQc_SETX"/>
    <property type="match status" value="1"/>
</dbReference>
<dbReference type="InterPro" id="IPR047187">
    <property type="entry name" value="SF1_C_Upf1"/>
</dbReference>
<sequence>MATPGTSDVSKLLAVLRDTPADTQAASDAVLGKIYQYLIAVPPSSDGRVHWFCTRANSTTIDAATFLIRLMAYNSVQVAEWKRRLHECLTHCALCVQGLEVAKVTSQETFLAAFNKPTLDAFFAEFNKWELREIWNDLERSNQSDAVPGIGQPRSVDIPLGTRYRLVTNWTIFQDPRILSFLQKSALTVASESLADYPVPPGILILLFADNTQLRTWADAQASMSAMISLELFKGAYTEATEVILRVMNTSHAAMQAIPSAGSSIMDHLKFAPLPILWSAFNRFLRLIPLEWLRYTTGLPLSLRRTVLEHLRDEGPHFVEVLGCFNILLKRLGSDLWRADAKDDAQVPAAAILENSWFAKLLIPPHSATKNLAWVSEYLMTVRSLAAYEVVLENLVRFFCEDSQQPTFEDIRPIMLERSMRMLQQESERLHADTGPNDRSAIVNVLRRHLTHVVSLAIGDQYNDQVWENARSFARKLLETNLASDVQTFKAVIRGLCRSLGQTKQATKQAVTVDTLPTFSFRDEFWRALFSQAPSANGIAHVICIIAEAAHLDSIKPVVFAQLSGSDQVVEEVNRGIEILQTDFSAWVSSFTEYNTSQNARGILECEGVGKATMLLLLSPLEGFRAAAKSLIGLAFDVDGRMECFRSLLEKYPVESLGGILQFLKTFREYAVAIPEASSLSAALVRCFADILEVLCASPDGLLLNSTFLRVADPAGAAARMPEFWRSLTKALALIYNRAPMWATYVDTPDMVLWMRDALILARDVLKKWRVVERASDQYDNTSTKPRVSDGNETRGRRLVEDLQVFLPELIKWLRLTDEELLHQSFTLLQSVFDLMKETHIRPSKPALEKLQKLIDGAKDPDQAEKKTRLDRGRISQLSNILILFREDKDVNDDEVVIVSPPAPQKELPPSKPLPKPTGDAPRYIQGKAHASKPSTTKSQSTLPYASKRLPVSKFTEEDQRKLDSASNVSSFRRLSSATSSAGPSQMLADPRIPRGKIEPKNEALKQPVKTKDDSDSSESDSDSDGDQEPGTAAFKSIKLESPKIKTSFQRPQVKPWNESEYATYLQNKLSRSKAPLPSTRRRLPPDLSSFHRTLLSWNYNHTGSSPPGRGIPPIHVPDKFDSYDHYFQVFQPLILLECWAQLQQSKEEIRDAYEAKVESRTHVDNWLDVDISISGGVKKEWYLADTDIVLLSQPGHEKCAMAKVNSYVAGRNGIQATLRCFFQSGASDPGLQISTVWQVSKVLSLSTLNREYEALQSLRNNPDIEDFILRPSFPKAPDIDSKDLQDTMETYKVNQPQATAILKAIKTEGFTLIQGPPGTGKTSTICGLVTRFLSKRATPITLGNTSKSRRLTSEPATPTARILVCAPSNAAIDELAHRIRDGYIGPQKKSHSIKVVRIGTDQAINTSVKDISLDYLVDQELGGAPSKDISNEIKQLQEEIESIKQQRRNKIAELEKLDNDASRKMTLENEIRVLHSKRQILSTKLDSMKDQQKSDFRTFDTRRRNIRNQILAQADIVCSTLSGAGHDILAALDFDMIIIDEAAQAIELSSLIPLKYRFSRCVMVGDPKQLPPTVLSQESCRYGYNKSLFLRLQQSAQQHVHLLSIQYRMHPDISHLPSQVFYDGKLLDGPDMAEKTRRPWHTHSNFGPYKFYNVQSGLEEQSGHSIRNTAECSVAVSLYEQLRREFPSVDLDFRIGVVSMYKAQVKALRQLFTERFGKTILTTIDFNTVDGFQGQEKDIIILSCVRAGPGLQTVGFLSDVRRMNVALTRARSSLFILGHAPTLERSDGTWAQIVRDARCRNALQPADKFYFSSGVKTVMPSTPIKDTFTPPPLIKVPSTSAALPPMFTPQAMKASVDEKVANAAAAVLAQKETMPDLTSEPARGTKRPSEADSTSDSTTKSAKSQLPRKRQKQQTMFIPKKRP</sequence>
<evidence type="ECO:0000256" key="4">
    <source>
        <dbReference type="ARBA" id="ARBA00022806"/>
    </source>
</evidence>
<proteinExistence type="inferred from homology"/>
<evidence type="ECO:0000259" key="11">
    <source>
        <dbReference type="Pfam" id="PF23576"/>
    </source>
</evidence>
<accession>A0A409YDN8</accession>
<evidence type="ECO:0000313" key="12">
    <source>
        <dbReference type="EMBL" id="PPR01132.1"/>
    </source>
</evidence>
<dbReference type="GO" id="GO:0006369">
    <property type="term" value="P:termination of RNA polymerase II transcription"/>
    <property type="evidence" value="ECO:0007669"/>
    <property type="project" value="TreeGrafter"/>
</dbReference>
<dbReference type="GO" id="GO:0016787">
    <property type="term" value="F:hydrolase activity"/>
    <property type="evidence" value="ECO:0007669"/>
    <property type="project" value="UniProtKB-KW"/>
</dbReference>
<feature type="compositionally biased region" description="Basic and acidic residues" evidence="7">
    <location>
        <begin position="992"/>
        <end position="1015"/>
    </location>
</feature>
<evidence type="ECO:0000256" key="1">
    <source>
        <dbReference type="ARBA" id="ARBA00007913"/>
    </source>
</evidence>
<dbReference type="Pfam" id="PF13086">
    <property type="entry name" value="AAA_11"/>
    <property type="match status" value="1"/>
</dbReference>
<feature type="domain" description="Helicase SEN1 beta-barrel" evidence="11">
    <location>
        <begin position="1152"/>
        <end position="1243"/>
    </location>
</feature>
<dbReference type="Pfam" id="PF12726">
    <property type="entry name" value="SEN1_N"/>
    <property type="match status" value="1"/>
</dbReference>
<protein>
    <recommendedName>
        <fullName evidence="14">AAA+ ATPase domain-containing protein</fullName>
    </recommendedName>
</protein>
<evidence type="ECO:0000256" key="2">
    <source>
        <dbReference type="ARBA" id="ARBA00022741"/>
    </source>
</evidence>
<gene>
    <name evidence="12" type="ORF">CVT26_016033</name>
</gene>
<evidence type="ECO:0000256" key="3">
    <source>
        <dbReference type="ARBA" id="ARBA00022801"/>
    </source>
</evidence>
<dbReference type="GO" id="GO:0001147">
    <property type="term" value="F:transcription termination site sequence-specific DNA binding"/>
    <property type="evidence" value="ECO:0007669"/>
    <property type="project" value="TreeGrafter"/>
</dbReference>
<comment type="similarity">
    <text evidence="1">Belongs to the DNA2/NAM7 helicase family.</text>
</comment>
<dbReference type="InterPro" id="IPR045055">
    <property type="entry name" value="DNA2/NAM7-like"/>
</dbReference>
<comment type="caution">
    <text evidence="12">The sequence shown here is derived from an EMBL/GenBank/DDBJ whole genome shotgun (WGS) entry which is preliminary data.</text>
</comment>
<feature type="compositionally biased region" description="Polar residues" evidence="7">
    <location>
        <begin position="933"/>
        <end position="944"/>
    </location>
</feature>
<keyword evidence="13" id="KW-1185">Reference proteome</keyword>
<feature type="compositionally biased region" description="Low complexity" evidence="7">
    <location>
        <begin position="970"/>
        <end position="982"/>
    </location>
</feature>
<feature type="compositionally biased region" description="Acidic residues" evidence="7">
    <location>
        <begin position="1016"/>
        <end position="1028"/>
    </location>
</feature>
<dbReference type="InterPro" id="IPR056474">
    <property type="entry name" value="SEN1_barrel"/>
</dbReference>
<dbReference type="InterPro" id="IPR024481">
    <property type="entry name" value="Helicase_Sen1_N"/>
</dbReference>
<dbReference type="STRING" id="231916.A0A409YDN8"/>
<feature type="coiled-coil region" evidence="6">
    <location>
        <begin position="1427"/>
        <end position="1461"/>
    </location>
</feature>
<dbReference type="CDD" id="cd18808">
    <property type="entry name" value="SF1_C_Upf1"/>
    <property type="match status" value="1"/>
</dbReference>
<evidence type="ECO:0000256" key="5">
    <source>
        <dbReference type="ARBA" id="ARBA00022840"/>
    </source>
</evidence>
<reference evidence="12 13" key="1">
    <citation type="journal article" date="2018" name="Evol. Lett.">
        <title>Horizontal gene cluster transfer increased hallucinogenic mushroom diversity.</title>
        <authorList>
            <person name="Reynolds H.T."/>
            <person name="Vijayakumar V."/>
            <person name="Gluck-Thaler E."/>
            <person name="Korotkin H.B."/>
            <person name="Matheny P.B."/>
            <person name="Slot J.C."/>
        </authorList>
    </citation>
    <scope>NUCLEOTIDE SEQUENCE [LARGE SCALE GENOMIC DNA]</scope>
    <source>
        <strain evidence="12 13">SRW20</strain>
    </source>
</reference>
<dbReference type="Pfam" id="PF23576">
    <property type="entry name" value="SEN1_barrel"/>
    <property type="match status" value="1"/>
</dbReference>
<dbReference type="PANTHER" id="PTHR10887">
    <property type="entry name" value="DNA2/NAM7 HELICASE FAMILY"/>
    <property type="match status" value="1"/>
</dbReference>
<evidence type="ECO:0000259" key="9">
    <source>
        <dbReference type="Pfam" id="PF13086"/>
    </source>
</evidence>
<evidence type="ECO:0000259" key="8">
    <source>
        <dbReference type="Pfam" id="PF12726"/>
    </source>
</evidence>
<evidence type="ECO:0000256" key="7">
    <source>
        <dbReference type="SAM" id="MobiDB-lite"/>
    </source>
</evidence>
<dbReference type="EMBL" id="NHYE01000963">
    <property type="protein sequence ID" value="PPR01132.1"/>
    <property type="molecule type" value="Genomic_DNA"/>
</dbReference>
<dbReference type="Gene3D" id="3.40.50.300">
    <property type="entry name" value="P-loop containing nucleotide triphosphate hydrolases"/>
    <property type="match status" value="2"/>
</dbReference>
<keyword evidence="2" id="KW-0547">Nucleotide-binding</keyword>
<organism evidence="12 13">
    <name type="scientific">Gymnopilus dilepis</name>
    <dbReference type="NCBI Taxonomy" id="231916"/>
    <lineage>
        <taxon>Eukaryota</taxon>
        <taxon>Fungi</taxon>
        <taxon>Dikarya</taxon>
        <taxon>Basidiomycota</taxon>
        <taxon>Agaricomycotina</taxon>
        <taxon>Agaricomycetes</taxon>
        <taxon>Agaricomycetidae</taxon>
        <taxon>Agaricales</taxon>
        <taxon>Agaricineae</taxon>
        <taxon>Hymenogastraceae</taxon>
        <taxon>Gymnopilus</taxon>
    </lineage>
</organism>
<dbReference type="GO" id="GO:0004386">
    <property type="term" value="F:helicase activity"/>
    <property type="evidence" value="ECO:0007669"/>
    <property type="project" value="UniProtKB-KW"/>
</dbReference>
<dbReference type="InterPro" id="IPR041679">
    <property type="entry name" value="DNA2/NAM7-like_C"/>
</dbReference>
<dbReference type="Pfam" id="PF13087">
    <property type="entry name" value="AAA_12"/>
    <property type="match status" value="1"/>
</dbReference>
<feature type="region of interest" description="Disordered" evidence="7">
    <location>
        <begin position="899"/>
        <end position="1038"/>
    </location>
</feature>
<evidence type="ECO:0000259" key="10">
    <source>
        <dbReference type="Pfam" id="PF13087"/>
    </source>
</evidence>
<dbReference type="InterPro" id="IPR027417">
    <property type="entry name" value="P-loop_NTPase"/>
</dbReference>
<name>A0A409YDN8_9AGAR</name>
<dbReference type="SUPFAM" id="SSF52540">
    <property type="entry name" value="P-loop containing nucleoside triphosphate hydrolases"/>
    <property type="match status" value="1"/>
</dbReference>
<dbReference type="GO" id="GO:0005694">
    <property type="term" value="C:chromosome"/>
    <property type="evidence" value="ECO:0007669"/>
    <property type="project" value="UniProtKB-ARBA"/>
</dbReference>
<dbReference type="Proteomes" id="UP000284706">
    <property type="component" value="Unassembled WGS sequence"/>
</dbReference>
<dbReference type="InParanoid" id="A0A409YDN8"/>
<dbReference type="GO" id="GO:0016604">
    <property type="term" value="C:nuclear body"/>
    <property type="evidence" value="ECO:0007669"/>
    <property type="project" value="TreeGrafter"/>
</dbReference>
<evidence type="ECO:0000313" key="13">
    <source>
        <dbReference type="Proteomes" id="UP000284706"/>
    </source>
</evidence>
<dbReference type="GO" id="GO:0005524">
    <property type="term" value="F:ATP binding"/>
    <property type="evidence" value="ECO:0007669"/>
    <property type="project" value="UniProtKB-KW"/>
</dbReference>
<feature type="region of interest" description="Disordered" evidence="7">
    <location>
        <begin position="1872"/>
        <end position="1924"/>
    </location>
</feature>
<evidence type="ECO:0008006" key="14">
    <source>
        <dbReference type="Google" id="ProtNLM"/>
    </source>
</evidence>
<keyword evidence="5" id="KW-0067">ATP-binding</keyword>
<keyword evidence="6" id="KW-0175">Coiled coil</keyword>
<dbReference type="PANTHER" id="PTHR10887:SF495">
    <property type="entry name" value="HELICASE SENATAXIN ISOFORM X1-RELATED"/>
    <property type="match status" value="1"/>
</dbReference>
<feature type="compositionally biased region" description="Low complexity" evidence="7">
    <location>
        <begin position="1892"/>
        <end position="1905"/>
    </location>
</feature>
<feature type="domain" description="DNA2/NAM7 helicase helicase" evidence="9">
    <location>
        <begin position="1294"/>
        <end position="1578"/>
    </location>
</feature>
<feature type="compositionally biased region" description="Basic and acidic residues" evidence="7">
    <location>
        <begin position="955"/>
        <end position="964"/>
    </location>
</feature>
<feature type="domain" description="DNA2/NAM7 helicase-like C-terminal" evidence="10">
    <location>
        <begin position="1585"/>
        <end position="1781"/>
    </location>
</feature>